<sequence>MKKAWKQLDLDGAGLQALNAHYTQQMRRRPVAYAAMLLFPLGVHRWYLREPRGALAYLGLTAASIAGGLVFGRPGFAIPAVIELAWAMFDLYWVEQRVIALNKQLRMQQFMRPGTEPPKDYRGRYSDDEDGLDAYLKVKERERAGHQPADQSADPPQKVRPNMPSFAEQEAMLRDLTRKNKDQRKNKPK</sequence>
<keyword evidence="2" id="KW-0812">Transmembrane</keyword>
<evidence type="ECO:0008006" key="5">
    <source>
        <dbReference type="Google" id="ProtNLM"/>
    </source>
</evidence>
<proteinExistence type="predicted"/>
<feature type="transmembrane region" description="Helical" evidence="2">
    <location>
        <begin position="54"/>
        <end position="71"/>
    </location>
</feature>
<keyword evidence="2" id="KW-0472">Membrane</keyword>
<reference evidence="3 4" key="1">
    <citation type="submission" date="2017-01" db="EMBL/GenBank/DDBJ databases">
        <title>Draft sequence of Acidihalobacter ferrooxidans strain DSM 14175 (strain V8).</title>
        <authorList>
            <person name="Khaleque H.N."/>
            <person name="Ramsay J.P."/>
            <person name="Murphy R.J.T."/>
            <person name="Kaksonen A.H."/>
            <person name="Boxall N.J."/>
            <person name="Watkin E.L.J."/>
        </authorList>
    </citation>
    <scope>NUCLEOTIDE SEQUENCE [LARGE SCALE GENOMIC DNA]</scope>
    <source>
        <strain evidence="3 4">V8</strain>
    </source>
</reference>
<dbReference type="Proteomes" id="UP000243807">
    <property type="component" value="Chromosome"/>
</dbReference>
<dbReference type="OrthoDB" id="8560624at2"/>
<evidence type="ECO:0000313" key="4">
    <source>
        <dbReference type="Proteomes" id="UP000243807"/>
    </source>
</evidence>
<keyword evidence="2" id="KW-1133">Transmembrane helix</keyword>
<evidence type="ECO:0000256" key="1">
    <source>
        <dbReference type="SAM" id="MobiDB-lite"/>
    </source>
</evidence>
<feature type="transmembrane region" description="Helical" evidence="2">
    <location>
        <begin position="31"/>
        <end position="48"/>
    </location>
</feature>
<accession>A0A1P8UJF0</accession>
<dbReference type="EMBL" id="CP019434">
    <property type="protein sequence ID" value="APZ43911.1"/>
    <property type="molecule type" value="Genomic_DNA"/>
</dbReference>
<protein>
    <recommendedName>
        <fullName evidence="5">TM2 domain-containing protein</fullName>
    </recommendedName>
</protein>
<organism evidence="3 4">
    <name type="scientific">Acidihalobacter ferrooxydans</name>
    <dbReference type="NCBI Taxonomy" id="1765967"/>
    <lineage>
        <taxon>Bacteria</taxon>
        <taxon>Pseudomonadati</taxon>
        <taxon>Pseudomonadota</taxon>
        <taxon>Gammaproteobacteria</taxon>
        <taxon>Chromatiales</taxon>
        <taxon>Ectothiorhodospiraceae</taxon>
        <taxon>Acidihalobacter</taxon>
    </lineage>
</organism>
<dbReference type="KEGG" id="afy:BW247_13105"/>
<keyword evidence="4" id="KW-1185">Reference proteome</keyword>
<dbReference type="AlphaFoldDB" id="A0A1P8UJF0"/>
<gene>
    <name evidence="3" type="ORF">BW247_13105</name>
</gene>
<dbReference type="RefSeq" id="WP_076837535.1">
    <property type="nucleotide sequence ID" value="NZ_CP019434.1"/>
</dbReference>
<feature type="region of interest" description="Disordered" evidence="1">
    <location>
        <begin position="138"/>
        <end position="189"/>
    </location>
</feature>
<evidence type="ECO:0000256" key="2">
    <source>
        <dbReference type="SAM" id="Phobius"/>
    </source>
</evidence>
<feature type="compositionally biased region" description="Basic and acidic residues" evidence="1">
    <location>
        <begin position="171"/>
        <end position="189"/>
    </location>
</feature>
<name>A0A1P8UJF0_9GAMM</name>
<evidence type="ECO:0000313" key="3">
    <source>
        <dbReference type="EMBL" id="APZ43911.1"/>
    </source>
</evidence>